<proteinExistence type="predicted"/>
<dbReference type="Proteomes" id="UP000215914">
    <property type="component" value="Unassembled WGS sequence"/>
</dbReference>
<dbReference type="AlphaFoldDB" id="A0A9K3ILE9"/>
<reference evidence="1" key="1">
    <citation type="journal article" date="2017" name="Nature">
        <title>The sunflower genome provides insights into oil metabolism, flowering and Asterid evolution.</title>
        <authorList>
            <person name="Badouin H."/>
            <person name="Gouzy J."/>
            <person name="Grassa C.J."/>
            <person name="Murat F."/>
            <person name="Staton S.E."/>
            <person name="Cottret L."/>
            <person name="Lelandais-Briere C."/>
            <person name="Owens G.L."/>
            <person name="Carrere S."/>
            <person name="Mayjonade B."/>
            <person name="Legrand L."/>
            <person name="Gill N."/>
            <person name="Kane N.C."/>
            <person name="Bowers J.E."/>
            <person name="Hubner S."/>
            <person name="Bellec A."/>
            <person name="Berard A."/>
            <person name="Berges H."/>
            <person name="Blanchet N."/>
            <person name="Boniface M.C."/>
            <person name="Brunel D."/>
            <person name="Catrice O."/>
            <person name="Chaidir N."/>
            <person name="Claudel C."/>
            <person name="Donnadieu C."/>
            <person name="Faraut T."/>
            <person name="Fievet G."/>
            <person name="Helmstetter N."/>
            <person name="King M."/>
            <person name="Knapp S.J."/>
            <person name="Lai Z."/>
            <person name="Le Paslier M.C."/>
            <person name="Lippi Y."/>
            <person name="Lorenzon L."/>
            <person name="Mandel J.R."/>
            <person name="Marage G."/>
            <person name="Marchand G."/>
            <person name="Marquand E."/>
            <person name="Bret-Mestries E."/>
            <person name="Morien E."/>
            <person name="Nambeesan S."/>
            <person name="Nguyen T."/>
            <person name="Pegot-Espagnet P."/>
            <person name="Pouilly N."/>
            <person name="Raftis F."/>
            <person name="Sallet E."/>
            <person name="Schiex T."/>
            <person name="Thomas J."/>
            <person name="Vandecasteele C."/>
            <person name="Vares D."/>
            <person name="Vear F."/>
            <person name="Vautrin S."/>
            <person name="Crespi M."/>
            <person name="Mangin B."/>
            <person name="Burke J.M."/>
            <person name="Salse J."/>
            <person name="Munos S."/>
            <person name="Vincourt P."/>
            <person name="Rieseberg L.H."/>
            <person name="Langlade N.B."/>
        </authorList>
    </citation>
    <scope>NUCLEOTIDE SEQUENCE</scope>
    <source>
        <tissue evidence="1">Leaves</tissue>
    </source>
</reference>
<evidence type="ECO:0000313" key="1">
    <source>
        <dbReference type="EMBL" id="KAF5798747.1"/>
    </source>
</evidence>
<comment type="caution">
    <text evidence="1">The sequence shown here is derived from an EMBL/GenBank/DDBJ whole genome shotgun (WGS) entry which is preliminary data.</text>
</comment>
<reference evidence="1" key="2">
    <citation type="submission" date="2020-06" db="EMBL/GenBank/DDBJ databases">
        <title>Helianthus annuus Genome sequencing and assembly Release 2.</title>
        <authorList>
            <person name="Gouzy J."/>
            <person name="Langlade N."/>
            <person name="Munos S."/>
        </authorList>
    </citation>
    <scope>NUCLEOTIDE SEQUENCE</scope>
    <source>
        <tissue evidence="1">Leaves</tissue>
    </source>
</reference>
<name>A0A9K3ILE9_HELAN</name>
<dbReference type="EMBL" id="MNCJ02000322">
    <property type="protein sequence ID" value="KAF5798747.1"/>
    <property type="molecule type" value="Genomic_DNA"/>
</dbReference>
<dbReference type="Gramene" id="mRNA:HanXRQr2_Chr07g0296551">
    <property type="protein sequence ID" value="mRNA:HanXRQr2_Chr07g0296551"/>
    <property type="gene ID" value="HanXRQr2_Chr07g0296551"/>
</dbReference>
<protein>
    <submittedName>
        <fullName evidence="1">Uncharacterized protein</fullName>
    </submittedName>
</protein>
<gene>
    <name evidence="1" type="ORF">HanXRQr2_Chr07g0296551</name>
</gene>
<evidence type="ECO:0000313" key="2">
    <source>
        <dbReference type="Proteomes" id="UP000215914"/>
    </source>
</evidence>
<keyword evidence="2" id="KW-1185">Reference proteome</keyword>
<accession>A0A9K3ILE9</accession>
<organism evidence="1 2">
    <name type="scientific">Helianthus annuus</name>
    <name type="common">Common sunflower</name>
    <dbReference type="NCBI Taxonomy" id="4232"/>
    <lineage>
        <taxon>Eukaryota</taxon>
        <taxon>Viridiplantae</taxon>
        <taxon>Streptophyta</taxon>
        <taxon>Embryophyta</taxon>
        <taxon>Tracheophyta</taxon>
        <taxon>Spermatophyta</taxon>
        <taxon>Magnoliopsida</taxon>
        <taxon>eudicotyledons</taxon>
        <taxon>Gunneridae</taxon>
        <taxon>Pentapetalae</taxon>
        <taxon>asterids</taxon>
        <taxon>campanulids</taxon>
        <taxon>Asterales</taxon>
        <taxon>Asteraceae</taxon>
        <taxon>Asteroideae</taxon>
        <taxon>Heliantheae alliance</taxon>
        <taxon>Heliantheae</taxon>
        <taxon>Helianthus</taxon>
    </lineage>
</organism>
<sequence length="40" mass="4687">MNRARYELAEECADDDEIKICVQRERERERGGGGEDLNFL</sequence>